<gene>
    <name evidence="1" type="ORF">HZF05_10140</name>
</gene>
<evidence type="ECO:0000313" key="2">
    <source>
        <dbReference type="Proteomes" id="UP000570166"/>
    </source>
</evidence>
<keyword evidence="2" id="KW-1185">Reference proteome</keyword>
<reference evidence="1 2" key="1">
    <citation type="submission" date="2020-07" db="EMBL/GenBank/DDBJ databases">
        <authorList>
            <person name="Sun Q."/>
        </authorList>
    </citation>
    <scope>NUCLEOTIDE SEQUENCE [LARGE SCALE GENOMIC DNA]</scope>
    <source>
        <strain evidence="1 2">CGMCC 1.13654</strain>
    </source>
</reference>
<dbReference type="AlphaFoldDB" id="A0A838L8I9"/>
<proteinExistence type="predicted"/>
<sequence length="62" mass="6259">MDEARTPAPFEKGGQAVAEQGIVLLDGPDGIAISMTADAAEETGSSLLEAARTARAQSTARG</sequence>
<dbReference type="EMBL" id="JACEIB010000006">
    <property type="protein sequence ID" value="MBA2934456.1"/>
    <property type="molecule type" value="Genomic_DNA"/>
</dbReference>
<evidence type="ECO:0000313" key="1">
    <source>
        <dbReference type="EMBL" id="MBA2934456.1"/>
    </source>
</evidence>
<protein>
    <submittedName>
        <fullName evidence="1">Uncharacterized protein</fullName>
    </submittedName>
</protein>
<dbReference type="RefSeq" id="WP_160365937.1">
    <property type="nucleotide sequence ID" value="NZ_JACEIB010000006.1"/>
</dbReference>
<organism evidence="1 2">
    <name type="scientific">Sphingomonas chungangi</name>
    <dbReference type="NCBI Taxonomy" id="2683589"/>
    <lineage>
        <taxon>Bacteria</taxon>
        <taxon>Pseudomonadati</taxon>
        <taxon>Pseudomonadota</taxon>
        <taxon>Alphaproteobacteria</taxon>
        <taxon>Sphingomonadales</taxon>
        <taxon>Sphingomonadaceae</taxon>
        <taxon>Sphingomonas</taxon>
    </lineage>
</organism>
<dbReference type="Proteomes" id="UP000570166">
    <property type="component" value="Unassembled WGS sequence"/>
</dbReference>
<comment type="caution">
    <text evidence="1">The sequence shown here is derived from an EMBL/GenBank/DDBJ whole genome shotgun (WGS) entry which is preliminary data.</text>
</comment>
<name>A0A838L8I9_9SPHN</name>
<accession>A0A838L8I9</accession>